<dbReference type="HOGENOM" id="CLU_260324_0_0_6"/>
<feature type="domain" description="Translocation and assembly module TamB C-terminal" evidence="5">
    <location>
        <begin position="977"/>
        <end position="1314"/>
    </location>
</feature>
<dbReference type="Proteomes" id="UP000018458">
    <property type="component" value="Unassembled WGS sequence"/>
</dbReference>
<sequence length="1315" mass="142858">MKKWNILKLLISIFLIFILVVFAAVCFLVGTYSGAKFTLNTVKDLVKDTVILDIDLKGGSLYRGFKTGNLYVEVKDIVKVSASSFDIAYDLTDVLVYKYLDVSKLKADNLEVVLLTSDKQDETNVEKPLPEENLSPEKIVFPVAIQIHDFTVNNFHYGMDILDVNVDMFKTKSLGANNYLLYMVDTIASKPVVHLKGGESETDRKKIEKIQQDVTQAISNLQSGKDQTLVFTKDETAEKAQLVSEVKTENAVSGFDDGNGLIEDLPTVNLPFDITLTNIKFTNGRYYQSSFDTGLCDITLSAAWVDTKLYVTQLEAFHELGSVSVTGNMNFIEHFPMEFKLSGQGALNDATEKNFGGVLYGLQGSADINGSLVDLKAKGHLINPDDTAFYIRINSLSSMLPLEIKVDSQYLSWPLYVEDPTAQVENLTLDAKGSLQEGLDINFSGKLSGYGFDNFVAAFSGKSSLSYSHINNLMLKGVYQGSEIDAHVSGDAYYQKTFGFKGDADIKASDLGFVNEILQGSLSFVSDIDVAYEPQNQDLIINVEDLNADFHLNDRKSKLIGKQIYGTLHTGIEVKNIEFIQPENTLQLTGVYGNKTQLQGKINFNNLSYLYPTLKGEFVGNVNVTGEHNDFVVALNGKSQRLSSGDFHVRNLIFDGNVDTASENIMFTAVADTLRFVKALKPSRQCIVDFNGSLEKHELVFNCGGDTSGFMSLVGNYDKENSKWHGAVNEFFISNPLSGAISLQKPLIVDINTASMEGNVSAFNLSGDDIGTIAVSPTIFGPKEVKSALKVASFKLESLKPFLPEGTFVSGTVAADADVNIKNGVPDIKTYITSNRIAAASQGALIILDKVDLNADMTQNTLTLNALLNLLGDRGNVDASLKISDPTGVKRLSGHLNLNNLDLSLFTAVGGAFNALEGSAGINGDFSGTLEKPLFNGSIMVKGKGEPRYDVGSIENFDLNVISYGNRGDITGFISLNEGKIDLNGTLDWSEAAKADLSITSNRLPLFLLGYGQAFADVDTRVTFDENLSLIGTVTIPEARISVKNIESSGVSVSGDEIIVGKNGASELMRQKASSPVNTYIDLKMRLGEDVRIKAMGLDGYLQGGIDILKPLDDPGIKAQGQIHVVDGKIDLYGHHFVVGRAETRFNGDIANPSLNVEVYADRAALEDDVDVGIKVTGSASDPKIDFVSSPAMSDNEALSYILYGHGLEKDASSQDSNSSLLLGLGLSSTTGIVNSLVGAFGIQDVQVGTAGSGEDTQVAVQGYITRRIRVSYGYGVFNAIGEFKVRYEFMRKLYAEFASSIDQAVDLIYSFEFD</sequence>
<dbReference type="PANTHER" id="PTHR36985:SF1">
    <property type="entry name" value="TRANSLOCATION AND ASSEMBLY MODULE SUBUNIT TAMB"/>
    <property type="match status" value="1"/>
</dbReference>
<keyword evidence="2" id="KW-0812">Transmembrane</keyword>
<proteinExistence type="predicted"/>
<organism evidence="6 7">
    <name type="scientific">Succinatimonas hippei (strain DSM 22608 / JCM 16073 / KCTC 15190 / YIT 12066)</name>
    <dbReference type="NCBI Taxonomy" id="762983"/>
    <lineage>
        <taxon>Bacteria</taxon>
        <taxon>Pseudomonadati</taxon>
        <taxon>Pseudomonadota</taxon>
        <taxon>Gammaproteobacteria</taxon>
        <taxon>Aeromonadales</taxon>
        <taxon>Succinivibrionaceae</taxon>
        <taxon>Succinatimonas</taxon>
    </lineage>
</organism>
<evidence type="ECO:0000313" key="6">
    <source>
        <dbReference type="EMBL" id="EFY06179.1"/>
    </source>
</evidence>
<dbReference type="GO" id="GO:0097347">
    <property type="term" value="C:TAM protein secretion complex"/>
    <property type="evidence" value="ECO:0007669"/>
    <property type="project" value="TreeGrafter"/>
</dbReference>
<evidence type="ECO:0000259" key="5">
    <source>
        <dbReference type="Pfam" id="PF04357"/>
    </source>
</evidence>
<keyword evidence="7" id="KW-1185">Reference proteome</keyword>
<dbReference type="eggNOG" id="COG2911">
    <property type="taxonomic scope" value="Bacteria"/>
</dbReference>
<dbReference type="Pfam" id="PF04357">
    <property type="entry name" value="TamB"/>
    <property type="match status" value="1"/>
</dbReference>
<keyword evidence="3" id="KW-1133">Transmembrane helix</keyword>
<dbReference type="PANTHER" id="PTHR36985">
    <property type="entry name" value="TRANSLOCATION AND ASSEMBLY MODULE SUBUNIT TAMB"/>
    <property type="match status" value="1"/>
</dbReference>
<dbReference type="GO" id="GO:0009306">
    <property type="term" value="P:protein secretion"/>
    <property type="evidence" value="ECO:0007669"/>
    <property type="project" value="InterPro"/>
</dbReference>
<keyword evidence="4" id="KW-0472">Membrane</keyword>
<evidence type="ECO:0000256" key="4">
    <source>
        <dbReference type="ARBA" id="ARBA00023136"/>
    </source>
</evidence>
<protein>
    <recommendedName>
        <fullName evidence="5">Translocation and assembly module TamB C-terminal domain-containing protein</fullName>
    </recommendedName>
</protein>
<dbReference type="EMBL" id="AEVO01000146">
    <property type="protein sequence ID" value="EFY06179.1"/>
    <property type="molecule type" value="Genomic_DNA"/>
</dbReference>
<name>E8LMR6_SUCHY</name>
<evidence type="ECO:0000313" key="7">
    <source>
        <dbReference type="Proteomes" id="UP000018458"/>
    </source>
</evidence>
<gene>
    <name evidence="6" type="ORF">HMPREF9444_02061</name>
</gene>
<evidence type="ECO:0000256" key="1">
    <source>
        <dbReference type="ARBA" id="ARBA00004167"/>
    </source>
</evidence>
<reference evidence="6 7" key="1">
    <citation type="submission" date="2011-01" db="EMBL/GenBank/DDBJ databases">
        <authorList>
            <person name="Weinstock G."/>
            <person name="Sodergren E."/>
            <person name="Clifton S."/>
            <person name="Fulton L."/>
            <person name="Fulton B."/>
            <person name="Courtney L."/>
            <person name="Fronick C."/>
            <person name="Harrison M."/>
            <person name="Strong C."/>
            <person name="Farmer C."/>
            <person name="Delahaunty K."/>
            <person name="Markovic C."/>
            <person name="Hall O."/>
            <person name="Minx P."/>
            <person name="Tomlinson C."/>
            <person name="Mitreva M."/>
            <person name="Hou S."/>
            <person name="Chen J."/>
            <person name="Wollam A."/>
            <person name="Pepin K.H."/>
            <person name="Johnson M."/>
            <person name="Bhonagiri V."/>
            <person name="Zhang X."/>
            <person name="Suruliraj S."/>
            <person name="Warren W."/>
            <person name="Chinwalla A."/>
            <person name="Mardis E.R."/>
            <person name="Wilson R.K."/>
        </authorList>
    </citation>
    <scope>NUCLEOTIDE SEQUENCE [LARGE SCALE GENOMIC DNA]</scope>
    <source>
        <strain evidence="7">DSM 22608 / JCM 16073 / KCTC 15190 / YIT 12066</strain>
    </source>
</reference>
<dbReference type="RefSeq" id="WP_009144204.1">
    <property type="nucleotide sequence ID" value="NZ_GL831068.1"/>
</dbReference>
<evidence type="ECO:0000256" key="3">
    <source>
        <dbReference type="ARBA" id="ARBA00022989"/>
    </source>
</evidence>
<accession>E8LMR6</accession>
<evidence type="ECO:0000256" key="2">
    <source>
        <dbReference type="ARBA" id="ARBA00022692"/>
    </source>
</evidence>
<dbReference type="GO" id="GO:0005886">
    <property type="term" value="C:plasma membrane"/>
    <property type="evidence" value="ECO:0007669"/>
    <property type="project" value="InterPro"/>
</dbReference>
<dbReference type="OrthoDB" id="5555605at2"/>
<comment type="caution">
    <text evidence="6">The sequence shown here is derived from an EMBL/GenBank/DDBJ whole genome shotgun (WGS) entry which is preliminary data.</text>
</comment>
<dbReference type="STRING" id="762983.HMPREF9444_02061"/>
<dbReference type="InterPro" id="IPR007452">
    <property type="entry name" value="TamB_C"/>
</dbReference>
<comment type="subcellular location">
    <subcellularLocation>
        <location evidence="1">Membrane</location>
        <topology evidence="1">Single-pass membrane protein</topology>
    </subcellularLocation>
</comment>